<proteinExistence type="predicted"/>
<dbReference type="AlphaFoldDB" id="A0A2K6VP71"/>
<reference evidence="1" key="2">
    <citation type="submission" date="2018-02" db="UniProtKB">
        <authorList>
            <consortium name="EnsemblMetazoa"/>
        </authorList>
    </citation>
    <scope>IDENTIFICATION</scope>
</reference>
<dbReference type="EnsemblMetazoa" id="OVOC12766.1">
    <property type="protein sequence ID" value="OVOC12766.1"/>
    <property type="gene ID" value="WBGene00249575"/>
</dbReference>
<protein>
    <submittedName>
        <fullName evidence="1">Uncharacterized protein</fullName>
    </submittedName>
</protein>
<keyword evidence="2" id="KW-1185">Reference proteome</keyword>
<organism evidence="1 2">
    <name type="scientific">Onchocerca volvulus</name>
    <dbReference type="NCBI Taxonomy" id="6282"/>
    <lineage>
        <taxon>Eukaryota</taxon>
        <taxon>Metazoa</taxon>
        <taxon>Ecdysozoa</taxon>
        <taxon>Nematoda</taxon>
        <taxon>Chromadorea</taxon>
        <taxon>Rhabditida</taxon>
        <taxon>Spirurina</taxon>
        <taxon>Spiruromorpha</taxon>
        <taxon>Filarioidea</taxon>
        <taxon>Onchocercidae</taxon>
        <taxon>Onchocerca</taxon>
    </lineage>
</organism>
<dbReference type="EMBL" id="CMVM020000696">
    <property type="status" value="NOT_ANNOTATED_CDS"/>
    <property type="molecule type" value="Genomic_DNA"/>
</dbReference>
<reference evidence="2" key="1">
    <citation type="submission" date="2013-10" db="EMBL/GenBank/DDBJ databases">
        <title>Genome sequencing of Onchocerca volvulus.</title>
        <authorList>
            <person name="Cotton J."/>
            <person name="Tsai J."/>
            <person name="Stanley E."/>
            <person name="Tracey A."/>
            <person name="Holroyd N."/>
            <person name="Lustigman S."/>
            <person name="Berriman M."/>
        </authorList>
    </citation>
    <scope>NUCLEOTIDE SEQUENCE</scope>
</reference>
<dbReference type="Proteomes" id="UP000024404">
    <property type="component" value="Unassembled WGS sequence"/>
</dbReference>
<sequence length="121" mass="14197">MIQTWCFYGKSTEQVRQYLMNHIPPPYPSAIKIYKPTRLLQNNPTIRPEILSLWTQWQLNRFLNDTIEFHYCGGGSRMRDRPRSGSTCSGLIRTRSSPLINVIFTTTMLLGLSNNEQQFWQ</sequence>
<accession>A0A2K6VP71</accession>
<evidence type="ECO:0000313" key="1">
    <source>
        <dbReference type="EnsemblMetazoa" id="OVOC12766.1"/>
    </source>
</evidence>
<evidence type="ECO:0000313" key="2">
    <source>
        <dbReference type="Proteomes" id="UP000024404"/>
    </source>
</evidence>
<name>A0A2K6VP71_ONCVO</name>